<keyword evidence="1" id="KW-0812">Transmembrane</keyword>
<evidence type="ECO:0000256" key="1">
    <source>
        <dbReference type="SAM" id="Phobius"/>
    </source>
</evidence>
<accession>A0ABT9UTG4</accession>
<sequence>MKKKVIMGGIIVVIILGAIGYSVVKSNRDKEANNIKVEQQKQTESLNKNDISKSINGLSDQELMKKYLLLKDSKVPVKDRSEASEVARKFAKAITEYNSNNPKEGEKEALSCVSKDIYNDVQGMFITKGKDKDSDIKEKNILRIRSEERVNSEDNGYIYIKVTPIYTVIDKHNQKRDDSTSYVIQLLKVNGEYKVTSFRVI</sequence>
<evidence type="ECO:0000313" key="2">
    <source>
        <dbReference type="EMBL" id="MDQ0149628.1"/>
    </source>
</evidence>
<dbReference type="Proteomes" id="UP001228504">
    <property type="component" value="Unassembled WGS sequence"/>
</dbReference>
<organism evidence="2 3">
    <name type="scientific">Eubacterium multiforme</name>
    <dbReference type="NCBI Taxonomy" id="83339"/>
    <lineage>
        <taxon>Bacteria</taxon>
        <taxon>Bacillati</taxon>
        <taxon>Bacillota</taxon>
        <taxon>Clostridia</taxon>
        <taxon>Eubacteriales</taxon>
        <taxon>Eubacteriaceae</taxon>
        <taxon>Eubacterium</taxon>
    </lineage>
</organism>
<gene>
    <name evidence="2" type="ORF">J2S18_001559</name>
</gene>
<reference evidence="2 3" key="1">
    <citation type="submission" date="2023-07" db="EMBL/GenBank/DDBJ databases">
        <title>Genomic Encyclopedia of Type Strains, Phase IV (KMG-IV): sequencing the most valuable type-strain genomes for metagenomic binning, comparative biology and taxonomic classification.</title>
        <authorList>
            <person name="Goeker M."/>
        </authorList>
    </citation>
    <scope>NUCLEOTIDE SEQUENCE [LARGE SCALE GENOMIC DNA]</scope>
    <source>
        <strain evidence="2 3">DSM 20694</strain>
    </source>
</reference>
<protein>
    <submittedName>
        <fullName evidence="2">Uncharacterized protein</fullName>
    </submittedName>
</protein>
<keyword evidence="1" id="KW-0472">Membrane</keyword>
<name>A0ABT9UTG4_9FIRM</name>
<evidence type="ECO:0000313" key="3">
    <source>
        <dbReference type="Proteomes" id="UP001228504"/>
    </source>
</evidence>
<dbReference type="EMBL" id="JAUSUF010000004">
    <property type="protein sequence ID" value="MDQ0149628.1"/>
    <property type="molecule type" value="Genomic_DNA"/>
</dbReference>
<proteinExistence type="predicted"/>
<comment type="caution">
    <text evidence="2">The sequence shown here is derived from an EMBL/GenBank/DDBJ whole genome shotgun (WGS) entry which is preliminary data.</text>
</comment>
<keyword evidence="1" id="KW-1133">Transmembrane helix</keyword>
<dbReference type="RefSeq" id="WP_307485323.1">
    <property type="nucleotide sequence ID" value="NZ_JAUSUF010000004.1"/>
</dbReference>
<feature type="transmembrane region" description="Helical" evidence="1">
    <location>
        <begin position="6"/>
        <end position="24"/>
    </location>
</feature>
<keyword evidence="3" id="KW-1185">Reference proteome</keyword>